<dbReference type="CDD" id="cd20070">
    <property type="entry name" value="5TM_YidC_Alb3"/>
    <property type="match status" value="1"/>
</dbReference>
<comment type="subcellular location">
    <subcellularLocation>
        <location evidence="1">Cell membrane</location>
        <topology evidence="1">Multi-pass membrane protein</topology>
    </subcellularLocation>
    <subcellularLocation>
        <location evidence="9">Membrane</location>
        <topology evidence="9">Multi-pass membrane protein</topology>
    </subcellularLocation>
</comment>
<keyword evidence="8" id="KW-0143">Chaperone</keyword>
<dbReference type="PANTHER" id="PTHR12428">
    <property type="entry name" value="OXA1"/>
    <property type="match status" value="1"/>
</dbReference>
<dbReference type="InterPro" id="IPR047196">
    <property type="entry name" value="YidC_ALB_C"/>
</dbReference>
<keyword evidence="2" id="KW-0813">Transport</keyword>
<name>A0ABT4CNZ9_9CLOT</name>
<dbReference type="Proteomes" id="UP001079657">
    <property type="component" value="Unassembled WGS sequence"/>
</dbReference>
<evidence type="ECO:0000256" key="1">
    <source>
        <dbReference type="ARBA" id="ARBA00004651"/>
    </source>
</evidence>
<evidence type="ECO:0000256" key="4">
    <source>
        <dbReference type="ARBA" id="ARBA00022692"/>
    </source>
</evidence>
<protein>
    <submittedName>
        <fullName evidence="13">YidC/Oxa1 family membrane protein insertase</fullName>
    </submittedName>
</protein>
<comment type="caution">
    <text evidence="13">The sequence shown here is derived from an EMBL/GenBank/DDBJ whole genome shotgun (WGS) entry which is preliminary data.</text>
</comment>
<evidence type="ECO:0000256" key="2">
    <source>
        <dbReference type="ARBA" id="ARBA00022448"/>
    </source>
</evidence>
<evidence type="ECO:0000256" key="3">
    <source>
        <dbReference type="ARBA" id="ARBA00022475"/>
    </source>
</evidence>
<evidence type="ECO:0000256" key="11">
    <source>
        <dbReference type="SAM" id="Phobius"/>
    </source>
</evidence>
<feature type="transmembrane region" description="Helical" evidence="11">
    <location>
        <begin position="131"/>
        <end position="154"/>
    </location>
</feature>
<dbReference type="PANTHER" id="PTHR12428:SF65">
    <property type="entry name" value="CYTOCHROME C OXIDASE ASSEMBLY PROTEIN COX18, MITOCHONDRIAL"/>
    <property type="match status" value="1"/>
</dbReference>
<reference evidence="13" key="1">
    <citation type="submission" date="2022-12" db="EMBL/GenBank/DDBJ databases">
        <authorList>
            <person name="Wang J."/>
        </authorList>
    </citation>
    <scope>NUCLEOTIDE SEQUENCE</scope>
    <source>
        <strain evidence="13">HY-42-06</strain>
    </source>
</reference>
<organism evidence="13 14">
    <name type="scientific">Clostridium ganghwense</name>
    <dbReference type="NCBI Taxonomy" id="312089"/>
    <lineage>
        <taxon>Bacteria</taxon>
        <taxon>Bacillati</taxon>
        <taxon>Bacillota</taxon>
        <taxon>Clostridia</taxon>
        <taxon>Eubacteriales</taxon>
        <taxon>Clostridiaceae</taxon>
        <taxon>Clostridium</taxon>
    </lineage>
</organism>
<proteinExistence type="inferred from homology"/>
<keyword evidence="10" id="KW-0175">Coiled coil</keyword>
<comment type="similarity">
    <text evidence="9">Belongs to the OXA1/ALB3/YidC family.</text>
</comment>
<evidence type="ECO:0000313" key="13">
    <source>
        <dbReference type="EMBL" id="MCY6370785.1"/>
    </source>
</evidence>
<evidence type="ECO:0000259" key="12">
    <source>
        <dbReference type="Pfam" id="PF02096"/>
    </source>
</evidence>
<dbReference type="InterPro" id="IPR028055">
    <property type="entry name" value="YidC/Oxa/ALB_C"/>
</dbReference>
<keyword evidence="7 11" id="KW-0472">Membrane</keyword>
<evidence type="ECO:0000256" key="9">
    <source>
        <dbReference type="RuleBase" id="RU003945"/>
    </source>
</evidence>
<dbReference type="RefSeq" id="WP_268049610.1">
    <property type="nucleotide sequence ID" value="NZ_JAPQES010000002.1"/>
</dbReference>
<feature type="coiled-coil region" evidence="10">
    <location>
        <begin position="51"/>
        <end position="82"/>
    </location>
</feature>
<feature type="transmembrane region" description="Helical" evidence="11">
    <location>
        <begin position="22"/>
        <end position="42"/>
    </location>
</feature>
<dbReference type="InterPro" id="IPR001708">
    <property type="entry name" value="YidC/ALB3/OXA1/COX18"/>
</dbReference>
<gene>
    <name evidence="13" type="ORF">OXH55_09100</name>
</gene>
<evidence type="ECO:0000313" key="14">
    <source>
        <dbReference type="Proteomes" id="UP001079657"/>
    </source>
</evidence>
<keyword evidence="5" id="KW-0653">Protein transport</keyword>
<dbReference type="Pfam" id="PF02096">
    <property type="entry name" value="60KD_IMP"/>
    <property type="match status" value="1"/>
</dbReference>
<evidence type="ECO:0000256" key="8">
    <source>
        <dbReference type="ARBA" id="ARBA00023186"/>
    </source>
</evidence>
<sequence>MNVIFTIFNDLLNVLFNISGDYGIAIILLTILVRTMLLPIAIKQRKSLKKQQELSKKVHQLKEKYNQNKEKLNEELQKLYMSNSSSILGCLPMILQIPVMYSLYKVFSTMAVEVGTKVIPWVSTLKISDPYFILPIAAALIQLLPNILSTLGILKNIGGGKLSLGNVIMIGAVSVLFLARAPIAVGIYFITTSLYSTVEQIGYSIYTNKKCIA</sequence>
<evidence type="ECO:0000256" key="10">
    <source>
        <dbReference type="SAM" id="Coils"/>
    </source>
</evidence>
<feature type="transmembrane region" description="Helical" evidence="11">
    <location>
        <begin position="166"/>
        <end position="190"/>
    </location>
</feature>
<dbReference type="EMBL" id="JAPQES010000002">
    <property type="protein sequence ID" value="MCY6370785.1"/>
    <property type="molecule type" value="Genomic_DNA"/>
</dbReference>
<dbReference type="NCBIfam" id="TIGR03592">
    <property type="entry name" value="yidC_oxa1_cterm"/>
    <property type="match status" value="1"/>
</dbReference>
<accession>A0ABT4CNZ9</accession>
<dbReference type="PRINTS" id="PR00701">
    <property type="entry name" value="60KDINNERMP"/>
</dbReference>
<keyword evidence="6 11" id="KW-1133">Transmembrane helix</keyword>
<keyword evidence="3" id="KW-1003">Cell membrane</keyword>
<feature type="domain" description="Membrane insertase YidC/Oxa/ALB C-terminal" evidence="12">
    <location>
        <begin position="22"/>
        <end position="201"/>
    </location>
</feature>
<keyword evidence="14" id="KW-1185">Reference proteome</keyword>
<evidence type="ECO:0000256" key="5">
    <source>
        <dbReference type="ARBA" id="ARBA00022927"/>
    </source>
</evidence>
<keyword evidence="4 9" id="KW-0812">Transmembrane</keyword>
<evidence type="ECO:0000256" key="6">
    <source>
        <dbReference type="ARBA" id="ARBA00022989"/>
    </source>
</evidence>
<evidence type="ECO:0000256" key="7">
    <source>
        <dbReference type="ARBA" id="ARBA00023136"/>
    </source>
</evidence>